<organism evidence="1 2">
    <name type="scientific">Peronospora matthiolae</name>
    <dbReference type="NCBI Taxonomy" id="2874970"/>
    <lineage>
        <taxon>Eukaryota</taxon>
        <taxon>Sar</taxon>
        <taxon>Stramenopiles</taxon>
        <taxon>Oomycota</taxon>
        <taxon>Peronosporomycetes</taxon>
        <taxon>Peronosporales</taxon>
        <taxon>Peronosporaceae</taxon>
        <taxon>Peronospora</taxon>
    </lineage>
</organism>
<evidence type="ECO:0000313" key="2">
    <source>
        <dbReference type="Proteomes" id="UP001162060"/>
    </source>
</evidence>
<reference evidence="1" key="1">
    <citation type="submission" date="2024-01" db="EMBL/GenBank/DDBJ databases">
        <authorList>
            <person name="Webb A."/>
        </authorList>
    </citation>
    <scope>NUCLEOTIDE SEQUENCE</scope>
    <source>
        <strain evidence="1">Pm1</strain>
    </source>
</reference>
<sequence>MANRMASWLQKQRILIAKMWIKCPKLTTRWFAVRRLTNFLLGISVGLFQLIVEKGDPNKTPYS</sequence>
<dbReference type="AlphaFoldDB" id="A0AAV1TUK6"/>
<name>A0AAV1TUK6_9STRA</name>
<gene>
    <name evidence="1" type="ORF">PM001_LOCUS10496</name>
</gene>
<dbReference type="EMBL" id="CAKLBY020000086">
    <property type="protein sequence ID" value="CAK7925346.1"/>
    <property type="molecule type" value="Genomic_DNA"/>
</dbReference>
<dbReference type="Proteomes" id="UP001162060">
    <property type="component" value="Unassembled WGS sequence"/>
</dbReference>
<comment type="caution">
    <text evidence="1">The sequence shown here is derived from an EMBL/GenBank/DDBJ whole genome shotgun (WGS) entry which is preliminary data.</text>
</comment>
<protein>
    <submittedName>
        <fullName evidence="1">Uncharacterized protein</fullName>
    </submittedName>
</protein>
<accession>A0AAV1TUK6</accession>
<evidence type="ECO:0000313" key="1">
    <source>
        <dbReference type="EMBL" id="CAK7925346.1"/>
    </source>
</evidence>
<proteinExistence type="predicted"/>